<sequence length="44" mass="5054">MQAASKLKFKVRAELMARYRDAVTLLRVLQALMACDNEYSCNCK</sequence>
<evidence type="ECO:0000313" key="1">
    <source>
        <dbReference type="EMBL" id="RKK98693.1"/>
    </source>
</evidence>
<dbReference type="Proteomes" id="UP000285860">
    <property type="component" value="Unassembled WGS sequence"/>
</dbReference>
<dbReference type="AlphaFoldDB" id="A0A420T7C9"/>
<gene>
    <name evidence="1" type="ORF">BFJ68_g13463</name>
</gene>
<evidence type="ECO:0000313" key="2">
    <source>
        <dbReference type="Proteomes" id="UP000285860"/>
    </source>
</evidence>
<organism evidence="1 2">
    <name type="scientific">Fusarium oxysporum</name>
    <name type="common">Fusarium vascular wilt</name>
    <dbReference type="NCBI Taxonomy" id="5507"/>
    <lineage>
        <taxon>Eukaryota</taxon>
        <taxon>Fungi</taxon>
        <taxon>Dikarya</taxon>
        <taxon>Ascomycota</taxon>
        <taxon>Pezizomycotina</taxon>
        <taxon>Sordariomycetes</taxon>
        <taxon>Hypocreomycetidae</taxon>
        <taxon>Hypocreales</taxon>
        <taxon>Nectriaceae</taxon>
        <taxon>Fusarium</taxon>
        <taxon>Fusarium oxysporum species complex</taxon>
    </lineage>
</organism>
<dbReference type="EMBL" id="MRCY01000100">
    <property type="protein sequence ID" value="RKK98693.1"/>
    <property type="molecule type" value="Genomic_DNA"/>
</dbReference>
<comment type="caution">
    <text evidence="1">The sequence shown here is derived from an EMBL/GenBank/DDBJ whole genome shotgun (WGS) entry which is preliminary data.</text>
</comment>
<accession>A0A420T7C9</accession>
<reference evidence="1 2" key="1">
    <citation type="journal article" date="2018" name="Sci. Rep.">
        <title>Characterisation of pathogen-specific regions and novel effector candidates in Fusarium oxysporum f. sp. cepae.</title>
        <authorList>
            <person name="Armitage A.D."/>
            <person name="Taylor A."/>
            <person name="Sobczyk M.K."/>
            <person name="Baxter L."/>
            <person name="Greenfield B.P."/>
            <person name="Bates H.J."/>
            <person name="Wilson F."/>
            <person name="Jackson A.C."/>
            <person name="Ott S."/>
            <person name="Harrison R.J."/>
            <person name="Clarkson J.P."/>
        </authorList>
    </citation>
    <scope>NUCLEOTIDE SEQUENCE [LARGE SCALE GENOMIC DNA]</scope>
    <source>
        <strain evidence="1 2">Fo_A28</strain>
    </source>
</reference>
<proteinExistence type="predicted"/>
<name>A0A420T7C9_FUSOX</name>
<protein>
    <submittedName>
        <fullName evidence="1">Uncharacterized protein</fullName>
    </submittedName>
</protein>